<evidence type="ECO:0000259" key="10">
    <source>
        <dbReference type="SMART" id="SM01081"/>
    </source>
</evidence>
<accession>A0A8I0MSM1</accession>
<name>A0A8I0MSM1_9GAMM</name>
<reference evidence="11 12" key="1">
    <citation type="submission" date="2015-06" db="EMBL/GenBank/DDBJ databases">
        <title>Genome sequence of Pseudoalteromonas peptidolytica.</title>
        <authorList>
            <person name="Xie B.-B."/>
            <person name="Rong J.-C."/>
            <person name="Qin Q.-L."/>
            <person name="Zhang Y.-Z."/>
        </authorList>
    </citation>
    <scope>NUCLEOTIDE SEQUENCE [LARGE SCALE GENOMIC DNA]</scope>
    <source>
        <strain evidence="11 12">F12-50-A1</strain>
    </source>
</reference>
<dbReference type="Gene3D" id="2.60.40.290">
    <property type="match status" value="1"/>
</dbReference>
<organism evidence="11 12">
    <name type="scientific">Pseudoalteromonas peptidolytica F12-50-A1</name>
    <dbReference type="NCBI Taxonomy" id="1315280"/>
    <lineage>
        <taxon>Bacteria</taxon>
        <taxon>Pseudomonadati</taxon>
        <taxon>Pseudomonadota</taxon>
        <taxon>Gammaproteobacteria</taxon>
        <taxon>Alteromonadales</taxon>
        <taxon>Pseudoalteromonadaceae</taxon>
        <taxon>Pseudoalteromonas</taxon>
    </lineage>
</organism>
<dbReference type="SUPFAM" id="SSF49384">
    <property type="entry name" value="Carbohydrate-binding domain"/>
    <property type="match status" value="1"/>
</dbReference>
<evidence type="ECO:0000256" key="5">
    <source>
        <dbReference type="ARBA" id="ARBA00023295"/>
    </source>
</evidence>
<dbReference type="GO" id="GO:0005975">
    <property type="term" value="P:carbohydrate metabolic process"/>
    <property type="evidence" value="ECO:0007669"/>
    <property type="project" value="InterPro"/>
</dbReference>
<dbReference type="Pfam" id="PF02838">
    <property type="entry name" value="Glyco_hydro_20b"/>
    <property type="match status" value="1"/>
</dbReference>
<dbReference type="EMBL" id="AQHF01000017">
    <property type="protein sequence ID" value="MBE0344666.1"/>
    <property type="molecule type" value="Genomic_DNA"/>
</dbReference>
<evidence type="ECO:0000256" key="4">
    <source>
        <dbReference type="ARBA" id="ARBA00022801"/>
    </source>
</evidence>
<evidence type="ECO:0000256" key="2">
    <source>
        <dbReference type="ARBA" id="ARBA00006285"/>
    </source>
</evidence>
<dbReference type="PANTHER" id="PTHR22600">
    <property type="entry name" value="BETA-HEXOSAMINIDASE"/>
    <property type="match status" value="1"/>
</dbReference>
<dbReference type="RefSeq" id="WP_147389292.1">
    <property type="nucleotide sequence ID" value="NZ_AQHF01000017.1"/>
</dbReference>
<dbReference type="GO" id="GO:0030203">
    <property type="term" value="P:glycosaminoglycan metabolic process"/>
    <property type="evidence" value="ECO:0007669"/>
    <property type="project" value="TreeGrafter"/>
</dbReference>
<dbReference type="InterPro" id="IPR025705">
    <property type="entry name" value="Beta_hexosaminidase_sua/sub"/>
</dbReference>
<keyword evidence="9" id="KW-0732">Signal</keyword>
<proteinExistence type="inferred from homology"/>
<comment type="similarity">
    <text evidence="2">Belongs to the glycosyl hydrolase 20 family.</text>
</comment>
<dbReference type="SMART" id="SM01081">
    <property type="entry name" value="CHB_HEX"/>
    <property type="match status" value="1"/>
</dbReference>
<evidence type="ECO:0000256" key="1">
    <source>
        <dbReference type="ARBA" id="ARBA00001231"/>
    </source>
</evidence>
<gene>
    <name evidence="11" type="ORF">PPEP_a2296</name>
</gene>
<dbReference type="InterPro" id="IPR015883">
    <property type="entry name" value="Glyco_hydro_20_cat"/>
</dbReference>
<evidence type="ECO:0000256" key="8">
    <source>
        <dbReference type="PIRSR" id="PIRSR625705-1"/>
    </source>
</evidence>
<dbReference type="InterPro" id="IPR014756">
    <property type="entry name" value="Ig_E-set"/>
</dbReference>
<sequence length="863" mass="96741">MKFNRLIALLFGVSSPLYALDQTTLNWLSQNLDVNYTLLDSKPSTCPKAQQKCYYSELSFSVATENTKANQDFAIFFSQLMPIYHVEGDTFTITHINGDIHKITPTSKFTGFSSTPTTVRFYTKDSQITRSEFMPNYVVTDAQLQLTPQIILSTQPQLDNDTGLELQPYLMPFDTLNQLQTSSKDKTPWMGSEYLHQHQVRPTLDAATGLIPKPKQLTVLSDKRLNLAAGINLQLSGVSADAIAMAQQRLNTLGVKSTKDGLKVNVAVKPNKQSSPHYHLTVAENNISIQANNSAAAFYGLQSLAGLLDISDLSIPMVEIVDAPRYDFRGLHVDVARNFRSKAFILQTIEQMAAYKLNKLHLHLADDEGWRLAIDGLDELTSVGAYRCFDLTETRCLLPQLGAGNDKNSHINGFYSAADYIEILRYANAHHIEVLPSLDMPGHSRAAIIAMEARYKKLMAQGKQADAEQYRLIEPADQTRYRSIQHYNDNTLNVCIKNTYTFIDKVLSEVKALHDRAGVPLQTYHIGADETAGAWLQSPACKKLRSSVKDFTSFNGYFIERIAKLLDKKGIQVAGWSDGLSDVRAANMPAKVQSNAWATLSENGHAVAHRFANQGWQVVLSSPDVTYFDFPYQSHPQERGNHWASRAIESKKIFEFMPDNLPAHAEIWTNTNNHTYVANDGDSSLNQGVKFFGVQGHLWSEMLRSDTQAQYMLYPRLLALAERAWHHAEWELPYQAGRIYNQSSGYFTAKLKAQREADWQRFVAILGFQEIPKLAQANIAFRIPTVAATTLHLGKLDAFTAIPGFVIEAQKADGQWLPFSPSLRTVRVLRAREPITGRVGRAMPLQQSYSPLESLTLRPTKAR</sequence>
<dbReference type="Pfam" id="PF03174">
    <property type="entry name" value="CHB_HEX_C"/>
    <property type="match status" value="1"/>
</dbReference>
<evidence type="ECO:0000313" key="11">
    <source>
        <dbReference type="EMBL" id="MBE0344666.1"/>
    </source>
</evidence>
<feature type="domain" description="Chitobiase/beta-hexosaminidases N-terminal" evidence="10">
    <location>
        <begin position="30"/>
        <end position="194"/>
    </location>
</feature>
<feature type="chain" id="PRO_5034766484" description="beta-N-acetylhexosaminidase" evidence="9">
    <location>
        <begin position="20"/>
        <end position="863"/>
    </location>
</feature>
<dbReference type="InterPro" id="IPR004866">
    <property type="entry name" value="CHB/HEX_N_dom"/>
</dbReference>
<dbReference type="Pfam" id="PF03173">
    <property type="entry name" value="CHB_HEX"/>
    <property type="match status" value="1"/>
</dbReference>
<dbReference type="InterPro" id="IPR017853">
    <property type="entry name" value="GH"/>
</dbReference>
<protein>
    <recommendedName>
        <fullName evidence="3">beta-N-acetylhexosaminidase</fullName>
        <ecNumber evidence="3">3.2.1.52</ecNumber>
    </recommendedName>
    <alternativeName>
        <fullName evidence="6">Beta-N-acetylhexosaminidase</fullName>
    </alternativeName>
    <alternativeName>
        <fullName evidence="7">N-acetyl-beta-glucosaminidase</fullName>
    </alternativeName>
</protein>
<dbReference type="CDD" id="cd06569">
    <property type="entry name" value="GH20_Sm-chitobiase-like"/>
    <property type="match status" value="1"/>
</dbReference>
<dbReference type="Proteomes" id="UP000660708">
    <property type="component" value="Unassembled WGS sequence"/>
</dbReference>
<evidence type="ECO:0000256" key="9">
    <source>
        <dbReference type="SAM" id="SignalP"/>
    </source>
</evidence>
<keyword evidence="5" id="KW-0326">Glycosidase</keyword>
<dbReference type="SUPFAM" id="SSF81296">
    <property type="entry name" value="E set domains"/>
    <property type="match status" value="1"/>
</dbReference>
<comment type="caution">
    <text evidence="11">The sequence shown here is derived from an EMBL/GenBank/DDBJ whole genome shotgun (WGS) entry which is preliminary data.</text>
</comment>
<dbReference type="InterPro" id="IPR004867">
    <property type="entry name" value="CHB_C_dom"/>
</dbReference>
<evidence type="ECO:0000313" key="12">
    <source>
        <dbReference type="Proteomes" id="UP000660708"/>
    </source>
</evidence>
<evidence type="ECO:0000256" key="6">
    <source>
        <dbReference type="ARBA" id="ARBA00030512"/>
    </source>
</evidence>
<dbReference type="SUPFAM" id="SSF55545">
    <property type="entry name" value="beta-N-acetylhexosaminidase-like domain"/>
    <property type="match status" value="1"/>
</dbReference>
<evidence type="ECO:0000256" key="7">
    <source>
        <dbReference type="ARBA" id="ARBA00033000"/>
    </source>
</evidence>
<dbReference type="Gene3D" id="3.20.20.80">
    <property type="entry name" value="Glycosidases"/>
    <property type="match status" value="1"/>
</dbReference>
<comment type="catalytic activity">
    <reaction evidence="1">
        <text>Hydrolysis of terminal non-reducing N-acetyl-D-hexosamine residues in N-acetyl-beta-D-hexosaminides.</text>
        <dbReference type="EC" id="3.2.1.52"/>
    </reaction>
</comment>
<keyword evidence="12" id="KW-1185">Reference proteome</keyword>
<dbReference type="GO" id="GO:0004563">
    <property type="term" value="F:beta-N-acetylhexosaminidase activity"/>
    <property type="evidence" value="ECO:0007669"/>
    <property type="project" value="UniProtKB-EC"/>
</dbReference>
<evidence type="ECO:0000256" key="3">
    <source>
        <dbReference type="ARBA" id="ARBA00012663"/>
    </source>
</evidence>
<feature type="signal peptide" evidence="9">
    <location>
        <begin position="1"/>
        <end position="19"/>
    </location>
</feature>
<dbReference type="PANTHER" id="PTHR22600:SF57">
    <property type="entry name" value="BETA-N-ACETYLHEXOSAMINIDASE"/>
    <property type="match status" value="1"/>
</dbReference>
<dbReference type="InterPro" id="IPR008965">
    <property type="entry name" value="CBM2/CBM3_carb-bd_dom_sf"/>
</dbReference>
<keyword evidence="4" id="KW-0378">Hydrolase</keyword>
<dbReference type="PRINTS" id="PR00738">
    <property type="entry name" value="GLHYDRLASE20"/>
</dbReference>
<dbReference type="Pfam" id="PF00728">
    <property type="entry name" value="Glyco_hydro_20"/>
    <property type="match status" value="1"/>
</dbReference>
<dbReference type="InterPro" id="IPR015882">
    <property type="entry name" value="HEX_bac_N"/>
</dbReference>
<dbReference type="Gene3D" id="3.30.379.10">
    <property type="entry name" value="Chitobiase/beta-hexosaminidase domain 2-like"/>
    <property type="match status" value="1"/>
</dbReference>
<feature type="active site" description="Proton donor" evidence="8">
    <location>
        <position position="530"/>
    </location>
</feature>
<dbReference type="GO" id="GO:0030247">
    <property type="term" value="F:polysaccharide binding"/>
    <property type="evidence" value="ECO:0007669"/>
    <property type="project" value="InterPro"/>
</dbReference>
<dbReference type="InterPro" id="IPR012291">
    <property type="entry name" value="CBM2_carb-bd_dom_sf"/>
</dbReference>
<dbReference type="InterPro" id="IPR029018">
    <property type="entry name" value="Hex-like_dom2"/>
</dbReference>
<dbReference type="EC" id="3.2.1.52" evidence="3"/>
<dbReference type="SUPFAM" id="SSF51445">
    <property type="entry name" value="(Trans)glycosidases"/>
    <property type="match status" value="1"/>
</dbReference>
<dbReference type="AlphaFoldDB" id="A0A8I0MSM1"/>
<dbReference type="GO" id="GO:0016020">
    <property type="term" value="C:membrane"/>
    <property type="evidence" value="ECO:0007669"/>
    <property type="project" value="TreeGrafter"/>
</dbReference>